<keyword evidence="2" id="KW-1133">Transmembrane helix</keyword>
<protein>
    <recommendedName>
        <fullName evidence="5">Zinc-ribbon domain-containing protein</fullName>
    </recommendedName>
</protein>
<dbReference type="EMBL" id="SJPG01000001">
    <property type="protein sequence ID" value="TWT64121.1"/>
    <property type="molecule type" value="Genomic_DNA"/>
</dbReference>
<gene>
    <name evidence="3" type="ORF">Pan54_48820</name>
</gene>
<keyword evidence="2" id="KW-0472">Membrane</keyword>
<evidence type="ECO:0000313" key="3">
    <source>
        <dbReference type="EMBL" id="TWT64121.1"/>
    </source>
</evidence>
<sequence>MDYEDSDYDDDWDDDYGDDDDDEVDTIPCPECGTDVYEESSICPNCGCYLHDGYAGGSYYPWYTFGGALREWAPFWLFLAVCGVIITIFMLMV</sequence>
<evidence type="ECO:0000256" key="2">
    <source>
        <dbReference type="SAM" id="Phobius"/>
    </source>
</evidence>
<dbReference type="RefSeq" id="WP_146505861.1">
    <property type="nucleotide sequence ID" value="NZ_SJPG01000001.1"/>
</dbReference>
<proteinExistence type="predicted"/>
<evidence type="ECO:0000313" key="4">
    <source>
        <dbReference type="Proteomes" id="UP000316095"/>
    </source>
</evidence>
<accession>A0A5C5XNV5</accession>
<feature type="region of interest" description="Disordered" evidence="1">
    <location>
        <begin position="1"/>
        <end position="24"/>
    </location>
</feature>
<dbReference type="Proteomes" id="UP000316095">
    <property type="component" value="Unassembled WGS sequence"/>
</dbReference>
<name>A0A5C5XNV5_9PLAN</name>
<evidence type="ECO:0008006" key="5">
    <source>
        <dbReference type="Google" id="ProtNLM"/>
    </source>
</evidence>
<dbReference type="AlphaFoldDB" id="A0A5C5XNV5"/>
<evidence type="ECO:0000256" key="1">
    <source>
        <dbReference type="SAM" id="MobiDB-lite"/>
    </source>
</evidence>
<reference evidence="3 4" key="1">
    <citation type="submission" date="2019-02" db="EMBL/GenBank/DDBJ databases">
        <title>Deep-cultivation of Planctomycetes and their phenomic and genomic characterization uncovers novel biology.</title>
        <authorList>
            <person name="Wiegand S."/>
            <person name="Jogler M."/>
            <person name="Boedeker C."/>
            <person name="Pinto D."/>
            <person name="Vollmers J."/>
            <person name="Rivas-Marin E."/>
            <person name="Kohn T."/>
            <person name="Peeters S.H."/>
            <person name="Heuer A."/>
            <person name="Rast P."/>
            <person name="Oberbeckmann S."/>
            <person name="Bunk B."/>
            <person name="Jeske O."/>
            <person name="Meyerdierks A."/>
            <person name="Storesund J.E."/>
            <person name="Kallscheuer N."/>
            <person name="Luecker S."/>
            <person name="Lage O.M."/>
            <person name="Pohl T."/>
            <person name="Merkel B.J."/>
            <person name="Hornburger P."/>
            <person name="Mueller R.-W."/>
            <person name="Bruemmer F."/>
            <person name="Labrenz M."/>
            <person name="Spormann A.M."/>
            <person name="Op Den Camp H."/>
            <person name="Overmann J."/>
            <person name="Amann R."/>
            <person name="Jetten M.S.M."/>
            <person name="Mascher T."/>
            <person name="Medema M.H."/>
            <person name="Devos D.P."/>
            <person name="Kaster A.-K."/>
            <person name="Ovreas L."/>
            <person name="Rohde M."/>
            <person name="Galperin M.Y."/>
            <person name="Jogler C."/>
        </authorList>
    </citation>
    <scope>NUCLEOTIDE SEQUENCE [LARGE SCALE GENOMIC DNA]</scope>
    <source>
        <strain evidence="3 4">Pan54</strain>
    </source>
</reference>
<dbReference type="OrthoDB" id="292190at2"/>
<organism evidence="3 4">
    <name type="scientific">Rubinisphaera italica</name>
    <dbReference type="NCBI Taxonomy" id="2527969"/>
    <lineage>
        <taxon>Bacteria</taxon>
        <taxon>Pseudomonadati</taxon>
        <taxon>Planctomycetota</taxon>
        <taxon>Planctomycetia</taxon>
        <taxon>Planctomycetales</taxon>
        <taxon>Planctomycetaceae</taxon>
        <taxon>Rubinisphaera</taxon>
    </lineage>
</organism>
<feature type="transmembrane region" description="Helical" evidence="2">
    <location>
        <begin position="72"/>
        <end position="92"/>
    </location>
</feature>
<keyword evidence="2" id="KW-0812">Transmembrane</keyword>
<keyword evidence="4" id="KW-1185">Reference proteome</keyword>
<comment type="caution">
    <text evidence="3">The sequence shown here is derived from an EMBL/GenBank/DDBJ whole genome shotgun (WGS) entry which is preliminary data.</text>
</comment>